<dbReference type="STRING" id="1073574.GOARA_058_00070"/>
<name>G7H3U9_9ACTN</name>
<feature type="domain" description="HTH hxlR-type" evidence="4">
    <location>
        <begin position="24"/>
        <end position="122"/>
    </location>
</feature>
<dbReference type="RefSeq" id="WP_007322599.1">
    <property type="nucleotide sequence ID" value="NZ_BAEE01000058.1"/>
</dbReference>
<dbReference type="PANTHER" id="PTHR33204:SF18">
    <property type="entry name" value="TRANSCRIPTIONAL REGULATORY PROTEIN"/>
    <property type="match status" value="1"/>
</dbReference>
<keyword evidence="6" id="KW-1185">Reference proteome</keyword>
<keyword evidence="2" id="KW-0238">DNA-binding</keyword>
<keyword evidence="3" id="KW-0804">Transcription</keyword>
<reference evidence="5 6" key="1">
    <citation type="submission" date="2011-11" db="EMBL/GenBank/DDBJ databases">
        <title>Whole genome shotgun sequence of Gordonia araii NBRC 100433.</title>
        <authorList>
            <person name="Yoshida Y."/>
            <person name="Hosoyama A."/>
            <person name="Tsuchikane K."/>
            <person name="Katsumata H."/>
            <person name="Yamazaki S."/>
            <person name="Fujita N."/>
        </authorList>
    </citation>
    <scope>NUCLEOTIDE SEQUENCE [LARGE SCALE GENOMIC DNA]</scope>
    <source>
        <strain evidence="5 6">NBRC 100433</strain>
    </source>
</reference>
<dbReference type="Gene3D" id="1.10.10.10">
    <property type="entry name" value="Winged helix-like DNA-binding domain superfamily/Winged helix DNA-binding domain"/>
    <property type="match status" value="1"/>
</dbReference>
<dbReference type="InterPro" id="IPR036388">
    <property type="entry name" value="WH-like_DNA-bd_sf"/>
</dbReference>
<dbReference type="PROSITE" id="PS51118">
    <property type="entry name" value="HTH_HXLR"/>
    <property type="match status" value="1"/>
</dbReference>
<keyword evidence="1" id="KW-0805">Transcription regulation</keyword>
<accession>G7H3U9</accession>
<dbReference type="OrthoDB" id="370168at2"/>
<dbReference type="EMBL" id="BAEE01000058">
    <property type="protein sequence ID" value="GAB10524.1"/>
    <property type="molecule type" value="Genomic_DNA"/>
</dbReference>
<evidence type="ECO:0000259" key="4">
    <source>
        <dbReference type="PROSITE" id="PS51118"/>
    </source>
</evidence>
<comment type="caution">
    <text evidence="5">The sequence shown here is derived from an EMBL/GenBank/DDBJ whole genome shotgun (WGS) entry which is preliminary data.</text>
</comment>
<dbReference type="Proteomes" id="UP000035088">
    <property type="component" value="Unassembled WGS sequence"/>
</dbReference>
<dbReference type="SUPFAM" id="SSF46785">
    <property type="entry name" value="Winged helix' DNA-binding domain"/>
    <property type="match status" value="1"/>
</dbReference>
<evidence type="ECO:0000256" key="1">
    <source>
        <dbReference type="ARBA" id="ARBA00023015"/>
    </source>
</evidence>
<dbReference type="InterPro" id="IPR036390">
    <property type="entry name" value="WH_DNA-bd_sf"/>
</dbReference>
<evidence type="ECO:0000256" key="2">
    <source>
        <dbReference type="ARBA" id="ARBA00023125"/>
    </source>
</evidence>
<dbReference type="InterPro" id="IPR002577">
    <property type="entry name" value="HTH_HxlR"/>
</dbReference>
<dbReference type="PANTHER" id="PTHR33204">
    <property type="entry name" value="TRANSCRIPTIONAL REGULATOR, MARR FAMILY"/>
    <property type="match status" value="1"/>
</dbReference>
<protein>
    <submittedName>
        <fullName evidence="5">Putative HxlR family transcriptional regulator</fullName>
    </submittedName>
</protein>
<sequence length="147" mass="16746">MPTMTAAQRRAKEKEEYDTFLAECASRVVLQRITDKWVTLVICALGEQDMRYAQLRRRIAGVSQKMLTQTLRNLERDGLLTRTVEPTVPVSVTYSLTELGHGLHRVIAQIKDWAEDCAQEIVAAREQYDAERSARDGEVAEQQPRKA</sequence>
<organism evidence="5 6">
    <name type="scientific">Gordonia araii NBRC 100433</name>
    <dbReference type="NCBI Taxonomy" id="1073574"/>
    <lineage>
        <taxon>Bacteria</taxon>
        <taxon>Bacillati</taxon>
        <taxon>Actinomycetota</taxon>
        <taxon>Actinomycetes</taxon>
        <taxon>Mycobacteriales</taxon>
        <taxon>Gordoniaceae</taxon>
        <taxon>Gordonia</taxon>
    </lineage>
</organism>
<evidence type="ECO:0000313" key="6">
    <source>
        <dbReference type="Proteomes" id="UP000035088"/>
    </source>
</evidence>
<dbReference type="GO" id="GO:0003677">
    <property type="term" value="F:DNA binding"/>
    <property type="evidence" value="ECO:0007669"/>
    <property type="project" value="UniProtKB-KW"/>
</dbReference>
<dbReference type="Pfam" id="PF01638">
    <property type="entry name" value="HxlR"/>
    <property type="match status" value="1"/>
</dbReference>
<proteinExistence type="predicted"/>
<dbReference type="AlphaFoldDB" id="G7H3U9"/>
<evidence type="ECO:0000313" key="5">
    <source>
        <dbReference type="EMBL" id="GAB10524.1"/>
    </source>
</evidence>
<gene>
    <name evidence="5" type="ORF">GOARA_058_00070</name>
</gene>
<evidence type="ECO:0000256" key="3">
    <source>
        <dbReference type="ARBA" id="ARBA00023163"/>
    </source>
</evidence>